<dbReference type="InterPro" id="IPR029144">
    <property type="entry name" value="Thr_synth_N"/>
</dbReference>
<comment type="catalytic activity">
    <reaction evidence="8">
        <text>O-phospho-L-homoserine + H2O = L-threonine + phosphate</text>
        <dbReference type="Rhea" id="RHEA:10840"/>
        <dbReference type="ChEBI" id="CHEBI:15377"/>
        <dbReference type="ChEBI" id="CHEBI:43474"/>
        <dbReference type="ChEBI" id="CHEBI:57590"/>
        <dbReference type="ChEBI" id="CHEBI:57926"/>
        <dbReference type="EC" id="4.2.3.1"/>
    </reaction>
</comment>
<dbReference type="PANTHER" id="PTHR42690">
    <property type="entry name" value="THREONINE SYNTHASE FAMILY MEMBER"/>
    <property type="match status" value="1"/>
</dbReference>
<dbReference type="InterPro" id="IPR037158">
    <property type="entry name" value="Thr_synth_N_sf"/>
</dbReference>
<feature type="modified residue" description="N6-(pyridoxal phosphate)lysine" evidence="10">
    <location>
        <position position="217"/>
    </location>
</feature>
<reference evidence="13 14" key="1">
    <citation type="submission" date="2020-08" db="EMBL/GenBank/DDBJ databases">
        <title>Genomic Encyclopedia of Type Strains, Phase IV (KMG-IV): sequencing the most valuable type-strain genomes for metagenomic binning, comparative biology and taxonomic classification.</title>
        <authorList>
            <person name="Goeker M."/>
        </authorList>
    </citation>
    <scope>NUCLEOTIDE SEQUENCE [LARGE SCALE GENOMIC DNA]</scope>
    <source>
        <strain evidence="13 14">DSM 15581</strain>
    </source>
</reference>
<evidence type="ECO:0000259" key="12">
    <source>
        <dbReference type="Pfam" id="PF14821"/>
    </source>
</evidence>
<dbReference type="PANTHER" id="PTHR42690:SF1">
    <property type="entry name" value="THREONINE SYNTHASE-LIKE 2"/>
    <property type="match status" value="1"/>
</dbReference>
<dbReference type="InterPro" id="IPR036052">
    <property type="entry name" value="TrpB-like_PALP_sf"/>
</dbReference>
<evidence type="ECO:0000313" key="13">
    <source>
        <dbReference type="EMBL" id="MBB3875203.1"/>
    </source>
</evidence>
<comment type="similarity">
    <text evidence="2">Belongs to the threonine synthase family.</text>
</comment>
<protein>
    <recommendedName>
        <fullName evidence="3 9">Threonine synthase</fullName>
        <ecNumber evidence="9">4.2.3.1</ecNumber>
    </recommendedName>
</protein>
<dbReference type="InterPro" id="IPR000634">
    <property type="entry name" value="Ser/Thr_deHydtase_PyrdxlP-BS"/>
</dbReference>
<dbReference type="GO" id="GO:0009088">
    <property type="term" value="P:threonine biosynthetic process"/>
    <property type="evidence" value="ECO:0007669"/>
    <property type="project" value="UniProtKB-UniRule"/>
</dbReference>
<dbReference type="AlphaFoldDB" id="A0AAW3TNI0"/>
<dbReference type="SUPFAM" id="SSF53686">
    <property type="entry name" value="Tryptophan synthase beta subunit-like PLP-dependent enzymes"/>
    <property type="match status" value="1"/>
</dbReference>
<dbReference type="Pfam" id="PF14821">
    <property type="entry name" value="Thr_synth_N"/>
    <property type="match status" value="1"/>
</dbReference>
<evidence type="ECO:0000256" key="1">
    <source>
        <dbReference type="ARBA" id="ARBA00001933"/>
    </source>
</evidence>
<keyword evidence="14" id="KW-1185">Reference proteome</keyword>
<dbReference type="NCBIfam" id="TIGR00260">
    <property type="entry name" value="thrC"/>
    <property type="match status" value="1"/>
</dbReference>
<evidence type="ECO:0000256" key="8">
    <source>
        <dbReference type="ARBA" id="ARBA00049144"/>
    </source>
</evidence>
<dbReference type="Gene3D" id="3.40.50.1100">
    <property type="match status" value="2"/>
</dbReference>
<evidence type="ECO:0000256" key="5">
    <source>
        <dbReference type="ARBA" id="ARBA00022898"/>
    </source>
</evidence>
<dbReference type="InterPro" id="IPR004450">
    <property type="entry name" value="Thr_synthase-like"/>
</dbReference>
<evidence type="ECO:0000313" key="14">
    <source>
        <dbReference type="Proteomes" id="UP000528945"/>
    </source>
</evidence>
<evidence type="ECO:0000256" key="9">
    <source>
        <dbReference type="NCBIfam" id="TIGR00260"/>
    </source>
</evidence>
<sequence>MAIRRSETADPSTPRGPAAIARLSYTPPIRYDGGMSDRRFAVPVPSRTGPMGDFDTYVPSTSSTSAPESPRIGTPPPRSHADSPAAPRPRKPAVAPSRPRRYPAAMRYVSTRGAAPALDFRDVTLAGLASDGGLYLPDAWPSFTREQIADLAGLSYVDTAVAVMTPFIGDALTPAELKELCTQAYGRFAHAAVTPLVQLDHDQWLLELFHGPTLAFKDVALQLLGLLFERFLKGSNDHLTIVGATSGDTGSAAIDALAGRAGVDIFMLHPHGRVSDVQRRQMTTVLAPNVHNIAIDGDFDTAQALVKAMFNDPGFSGRFHLSAVNSINWARLMAQVVYYFYAAVRLGAPDRAVAFSVPTGNFGDVFAGYVAARMGLPVAKLIVATNVNDILHRALSAGDYSKGIVQQTPTPSMDIQVSSNFERLLFDLGGRDGAALADQMRGFESSGAMRLSNAQQTGASLFASARVDLDDMTLAMRWAHDAAGQIVDPHTAIALAAARAQAGDAPMVTLATAHPAKFGDAVERATGQRPALPARVGDLFDREERCAHLPGTFEAVTAYIAERARPRA</sequence>
<dbReference type="EC" id="4.2.3.1" evidence="9"/>
<keyword evidence="5 10" id="KW-0663">Pyridoxal phosphate</keyword>
<dbReference type="Gene3D" id="3.90.1380.10">
    <property type="entry name" value="Threonine synthase, N-terminal domain"/>
    <property type="match status" value="1"/>
</dbReference>
<dbReference type="PROSITE" id="PS00165">
    <property type="entry name" value="DEHYDRATASE_SER_THR"/>
    <property type="match status" value="1"/>
</dbReference>
<feature type="region of interest" description="Disordered" evidence="11">
    <location>
        <begin position="1"/>
        <end position="100"/>
    </location>
</feature>
<feature type="compositionally biased region" description="Low complexity" evidence="11">
    <location>
        <begin position="59"/>
        <end position="70"/>
    </location>
</feature>
<evidence type="ECO:0000256" key="3">
    <source>
        <dbReference type="ARBA" id="ARBA00018679"/>
    </source>
</evidence>
<comment type="caution">
    <text evidence="13">The sequence shown here is derived from an EMBL/GenBank/DDBJ whole genome shotgun (WGS) entry which is preliminary data.</text>
</comment>
<dbReference type="InterPro" id="IPR051166">
    <property type="entry name" value="Threonine_Synthase"/>
</dbReference>
<gene>
    <name evidence="13" type="ORF">GGR47_001438</name>
</gene>
<dbReference type="EMBL" id="JACIDB010000002">
    <property type="protein sequence ID" value="MBB3875203.1"/>
    <property type="molecule type" value="Genomic_DNA"/>
</dbReference>
<name>A0AAW3TNI0_9SPHN</name>
<evidence type="ECO:0000256" key="10">
    <source>
        <dbReference type="PIRSR" id="PIRSR604450-51"/>
    </source>
</evidence>
<evidence type="ECO:0000256" key="2">
    <source>
        <dbReference type="ARBA" id="ARBA00005517"/>
    </source>
</evidence>
<dbReference type="Proteomes" id="UP000528945">
    <property type="component" value="Unassembled WGS sequence"/>
</dbReference>
<proteinExistence type="inferred from homology"/>
<dbReference type="GO" id="GO:0030170">
    <property type="term" value="F:pyridoxal phosphate binding"/>
    <property type="evidence" value="ECO:0007669"/>
    <property type="project" value="InterPro"/>
</dbReference>
<keyword evidence="4" id="KW-0028">Amino-acid biosynthesis</keyword>
<comment type="pathway">
    <text evidence="7">Amino-acid biosynthesis.</text>
</comment>
<dbReference type="CDD" id="cd01560">
    <property type="entry name" value="Thr-synth_2"/>
    <property type="match status" value="1"/>
</dbReference>
<evidence type="ECO:0000256" key="4">
    <source>
        <dbReference type="ARBA" id="ARBA00022605"/>
    </source>
</evidence>
<keyword evidence="6 13" id="KW-0456">Lyase</keyword>
<feature type="domain" description="Threonine synthase N-terminal" evidence="12">
    <location>
        <begin position="107"/>
        <end position="185"/>
    </location>
</feature>
<dbReference type="Pfam" id="PF24857">
    <property type="entry name" value="THR4_C"/>
    <property type="match status" value="1"/>
</dbReference>
<accession>A0AAW3TNI0</accession>
<organism evidence="13 14">
    <name type="scientific">Sphingomonas aquatilis</name>
    <dbReference type="NCBI Taxonomy" id="93063"/>
    <lineage>
        <taxon>Bacteria</taxon>
        <taxon>Pseudomonadati</taxon>
        <taxon>Pseudomonadota</taxon>
        <taxon>Alphaproteobacteria</taxon>
        <taxon>Sphingomonadales</taxon>
        <taxon>Sphingomonadaceae</taxon>
        <taxon>Sphingomonas</taxon>
    </lineage>
</organism>
<evidence type="ECO:0000256" key="7">
    <source>
        <dbReference type="ARBA" id="ARBA00029440"/>
    </source>
</evidence>
<evidence type="ECO:0000256" key="6">
    <source>
        <dbReference type="ARBA" id="ARBA00023239"/>
    </source>
</evidence>
<evidence type="ECO:0000256" key="11">
    <source>
        <dbReference type="SAM" id="MobiDB-lite"/>
    </source>
</evidence>
<dbReference type="GO" id="GO:0004795">
    <property type="term" value="F:threonine synthase activity"/>
    <property type="evidence" value="ECO:0007669"/>
    <property type="project" value="UniProtKB-UniRule"/>
</dbReference>
<comment type="cofactor">
    <cofactor evidence="1 10">
        <name>pyridoxal 5'-phosphate</name>
        <dbReference type="ChEBI" id="CHEBI:597326"/>
    </cofactor>
</comment>